<dbReference type="OrthoDB" id="1100818at2"/>
<comment type="caution">
    <text evidence="1">The sequence shown here is derived from an EMBL/GenBank/DDBJ whole genome shotgun (WGS) entry which is preliminary data.</text>
</comment>
<evidence type="ECO:0000313" key="2">
    <source>
        <dbReference type="Proteomes" id="UP000286063"/>
    </source>
</evidence>
<reference evidence="1 2" key="1">
    <citation type="submission" date="2018-08" db="EMBL/GenBank/DDBJ databases">
        <title>A genome reference for cultivated species of the human gut microbiota.</title>
        <authorList>
            <person name="Zou Y."/>
            <person name="Xue W."/>
            <person name="Luo G."/>
        </authorList>
    </citation>
    <scope>NUCLEOTIDE SEQUENCE [LARGE SCALE GENOMIC DNA]</scope>
    <source>
        <strain evidence="1 2">OF02-7</strain>
    </source>
</reference>
<proteinExistence type="predicted"/>
<accession>A0A413IN51</accession>
<dbReference type="EMBL" id="QSCR01000015">
    <property type="protein sequence ID" value="RGY17590.1"/>
    <property type="molecule type" value="Genomic_DNA"/>
</dbReference>
<evidence type="ECO:0000313" key="1">
    <source>
        <dbReference type="EMBL" id="RGY17590.1"/>
    </source>
</evidence>
<organism evidence="1 2">
    <name type="scientific">Butyricimonas virosa</name>
    <dbReference type="NCBI Taxonomy" id="544645"/>
    <lineage>
        <taxon>Bacteria</taxon>
        <taxon>Pseudomonadati</taxon>
        <taxon>Bacteroidota</taxon>
        <taxon>Bacteroidia</taxon>
        <taxon>Bacteroidales</taxon>
        <taxon>Odoribacteraceae</taxon>
        <taxon>Butyricimonas</taxon>
    </lineage>
</organism>
<dbReference type="RefSeq" id="WP_117721627.1">
    <property type="nucleotide sequence ID" value="NZ_QRKM01000020.1"/>
</dbReference>
<gene>
    <name evidence="1" type="ORF">DXA50_09930</name>
</gene>
<dbReference type="Proteomes" id="UP000286063">
    <property type="component" value="Unassembled WGS sequence"/>
</dbReference>
<sequence length="378" mass="43998">MDKTIEAEFFKPFELGETVGICISILSSYDPDLSTDHVMYDEFGVKLDERPTPYTTQEARDLWYKIACSVVFEETEKYNFDILGGQHNPLMEEIDKNLQECTTNKKRERYLFSLLKPFKGLSDVFIPISALKRLDDQIKEADILYRQNGGSQAELNELVQKYEDEKKQILHTQEFFMNMIQQYSIPEKSIEVCLRRFVAIKDVFADMLDALLLENGIDLMKLQKESGIYLKSDRDIEEVARYVGSVELTQKYIDELPEVDMIDQQAQRGDSLNEFNGDTRKIKQAKGRPRSTFRDKILHTNKDYILKELHELISGRKGREVALIIRVCIKEGIITKPTFKQVEDEFGYIGNVSGYNKYMADKYEFNDEEINGIKKKLM</sequence>
<dbReference type="AlphaFoldDB" id="A0A413IN51"/>
<name>A0A413IN51_9BACT</name>
<protein>
    <submittedName>
        <fullName evidence="1">Uncharacterized protein</fullName>
    </submittedName>
</protein>